<dbReference type="PANTHER" id="PTHR35163">
    <property type="entry name" value="OS02G0467300 PROTEIN"/>
    <property type="match status" value="1"/>
</dbReference>
<evidence type="ECO:0000313" key="2">
    <source>
        <dbReference type="Proteomes" id="UP000006038"/>
    </source>
</evidence>
<keyword evidence="2" id="KW-1185">Reference proteome</keyword>
<dbReference type="HOGENOM" id="CLU_2708774_0_0_1"/>
<evidence type="ECO:0000313" key="1">
    <source>
        <dbReference type="EnsemblPlants" id="OB07G18990.1"/>
    </source>
</evidence>
<dbReference type="Proteomes" id="UP000006038">
    <property type="component" value="Chromosome 7"/>
</dbReference>
<dbReference type="Gramene" id="OB07G18990.1">
    <property type="protein sequence ID" value="OB07G18990.1"/>
    <property type="gene ID" value="OB07G18990"/>
</dbReference>
<organism evidence="1">
    <name type="scientific">Oryza brachyantha</name>
    <name type="common">malo sina</name>
    <dbReference type="NCBI Taxonomy" id="4533"/>
    <lineage>
        <taxon>Eukaryota</taxon>
        <taxon>Viridiplantae</taxon>
        <taxon>Streptophyta</taxon>
        <taxon>Embryophyta</taxon>
        <taxon>Tracheophyta</taxon>
        <taxon>Spermatophyta</taxon>
        <taxon>Magnoliopsida</taxon>
        <taxon>Liliopsida</taxon>
        <taxon>Poales</taxon>
        <taxon>Poaceae</taxon>
        <taxon>BOP clade</taxon>
        <taxon>Oryzoideae</taxon>
        <taxon>Oryzeae</taxon>
        <taxon>Oryzinae</taxon>
        <taxon>Oryza</taxon>
    </lineage>
</organism>
<accession>J3MKG7</accession>
<reference evidence="1" key="2">
    <citation type="submission" date="2013-04" db="UniProtKB">
        <authorList>
            <consortium name="EnsemblPlants"/>
        </authorList>
    </citation>
    <scope>IDENTIFICATION</scope>
</reference>
<name>J3MKG7_ORYBR</name>
<reference evidence="1" key="1">
    <citation type="journal article" date="2013" name="Nat. Commun.">
        <title>Whole-genome sequencing of Oryza brachyantha reveals mechanisms underlying Oryza genome evolution.</title>
        <authorList>
            <person name="Chen J."/>
            <person name="Huang Q."/>
            <person name="Gao D."/>
            <person name="Wang J."/>
            <person name="Lang Y."/>
            <person name="Liu T."/>
            <person name="Li B."/>
            <person name="Bai Z."/>
            <person name="Luis Goicoechea J."/>
            <person name="Liang C."/>
            <person name="Chen C."/>
            <person name="Zhang W."/>
            <person name="Sun S."/>
            <person name="Liao Y."/>
            <person name="Zhang X."/>
            <person name="Yang L."/>
            <person name="Song C."/>
            <person name="Wang M."/>
            <person name="Shi J."/>
            <person name="Liu G."/>
            <person name="Liu J."/>
            <person name="Zhou H."/>
            <person name="Zhou W."/>
            <person name="Yu Q."/>
            <person name="An N."/>
            <person name="Chen Y."/>
            <person name="Cai Q."/>
            <person name="Wang B."/>
            <person name="Liu B."/>
            <person name="Min J."/>
            <person name="Huang Y."/>
            <person name="Wu H."/>
            <person name="Li Z."/>
            <person name="Zhang Y."/>
            <person name="Yin Y."/>
            <person name="Song W."/>
            <person name="Jiang J."/>
            <person name="Jackson S.A."/>
            <person name="Wing R.A."/>
            <person name="Wang J."/>
            <person name="Chen M."/>
        </authorList>
    </citation>
    <scope>NUCLEOTIDE SEQUENCE [LARGE SCALE GENOMIC DNA]</scope>
    <source>
        <strain evidence="1">cv. IRGC 101232</strain>
    </source>
</reference>
<dbReference type="EnsemblPlants" id="OB07G18990.1">
    <property type="protein sequence ID" value="OB07G18990.1"/>
    <property type="gene ID" value="OB07G18990"/>
</dbReference>
<protein>
    <submittedName>
        <fullName evidence="1">Uncharacterized protein</fullName>
    </submittedName>
</protein>
<dbReference type="PANTHER" id="PTHR35163:SF12">
    <property type="entry name" value="OS05G0134500 PROTEIN"/>
    <property type="match status" value="1"/>
</dbReference>
<sequence>MVTSNASCFKNEMENRGGLCLSVPMYIEEPDYIGEGMGTQQRCKHGLRPKRMTACKGEDIGRRFLECPLQEEE</sequence>
<proteinExistence type="predicted"/>
<dbReference type="AlphaFoldDB" id="J3MKG7"/>